<dbReference type="Pfam" id="PF13715">
    <property type="entry name" value="CarbopepD_reg_2"/>
    <property type="match status" value="1"/>
</dbReference>
<sequence length="680" mass="74988">MLGVGPSAFTFFARMLRFLLLGLLVLLTTAAGAQQLSTVKGRVLDAQTRKPVPYALVGVAGNQLGTSANEEGRFSLSIPPEYQPQALEITFIGYRKATLPLPVPAGQEVQILLEPAPTQLANVTVSGSALGIVRAAVARIPRNFATRPVQLTGFYRESSNVPEGKYLYLAEGVLRVRKESYRTAHPTGGDVELVQTRKYEARDTSRTQLNWQAGPLIPHRFDFVYNRADFISKAHYAEYDYQIADVTTYNGRPVYAISFKPRSAKANYQGRVFIDLDSYAFLGADFSLTPGGVKRYQAGFAAMGDYAYSRRSRQVSYQRYAGRWYLKRVWDQAASQQPGRAYQHTSEFITTAIDTAKSRRPAYADRFRPDDVFLRNSVAYDSTFWENFTTLVLPRQVEQQLLDEERQRKAEQLFSDSTAAAAAQPATTDTVAPAPAPLPAPPRGKSFLERFSYSSSLAVVPLQIAEGNLEVAYAPAGSSFSAVSSRQLEAGGAGIALRFDYLFWLSRHWQLHYGAGGLRGALQGGLQAIGVRYVHNLSQRRRPVYVRAGLDYSRIVLRQRLGRFDNPDADLQVSGTQLGASRLALGLQSITKGVAPQLGLEVKVGATLYLFMEASYCIQAAPNSELLLDEKKGFFLSRNSARVPLSSPDVHVQLHAQARQSAPFLPRPLQLRVGIAVGGH</sequence>
<dbReference type="AlphaFoldDB" id="A0A4Z0MKJ5"/>
<evidence type="ECO:0000313" key="1">
    <source>
        <dbReference type="EMBL" id="TGD79900.1"/>
    </source>
</evidence>
<dbReference type="InterPro" id="IPR008969">
    <property type="entry name" value="CarboxyPept-like_regulatory"/>
</dbReference>
<dbReference type="EMBL" id="SRKZ01000004">
    <property type="protein sequence ID" value="TGD79900.1"/>
    <property type="molecule type" value="Genomic_DNA"/>
</dbReference>
<dbReference type="OrthoDB" id="1489599at2"/>
<organism evidence="1 2">
    <name type="scientific">Hymenobacter wooponensis</name>
    <dbReference type="NCBI Taxonomy" id="1525360"/>
    <lineage>
        <taxon>Bacteria</taxon>
        <taxon>Pseudomonadati</taxon>
        <taxon>Bacteroidota</taxon>
        <taxon>Cytophagia</taxon>
        <taxon>Cytophagales</taxon>
        <taxon>Hymenobacteraceae</taxon>
        <taxon>Hymenobacter</taxon>
    </lineage>
</organism>
<evidence type="ECO:0008006" key="3">
    <source>
        <dbReference type="Google" id="ProtNLM"/>
    </source>
</evidence>
<name>A0A4Z0MKJ5_9BACT</name>
<dbReference type="Gene3D" id="2.60.40.1120">
    <property type="entry name" value="Carboxypeptidase-like, regulatory domain"/>
    <property type="match status" value="1"/>
</dbReference>
<keyword evidence="2" id="KW-1185">Reference proteome</keyword>
<comment type="caution">
    <text evidence="1">The sequence shown here is derived from an EMBL/GenBank/DDBJ whole genome shotgun (WGS) entry which is preliminary data.</text>
</comment>
<proteinExistence type="predicted"/>
<dbReference type="Proteomes" id="UP000298284">
    <property type="component" value="Unassembled WGS sequence"/>
</dbReference>
<accession>A0A4Z0MKJ5</accession>
<reference evidence="1 2" key="1">
    <citation type="submission" date="2019-04" db="EMBL/GenBank/DDBJ databases">
        <authorList>
            <person name="Feng G."/>
            <person name="Zhang J."/>
            <person name="Zhu H."/>
        </authorList>
    </citation>
    <scope>NUCLEOTIDE SEQUENCE [LARGE SCALE GENOMIC DNA]</scope>
    <source>
        <strain evidence="1 2">JCM 19491</strain>
    </source>
</reference>
<protein>
    <recommendedName>
        <fullName evidence="3">Carboxypeptidase-like regulatory domain-containing protein</fullName>
    </recommendedName>
</protein>
<gene>
    <name evidence="1" type="ORF">EU557_16955</name>
</gene>
<evidence type="ECO:0000313" key="2">
    <source>
        <dbReference type="Proteomes" id="UP000298284"/>
    </source>
</evidence>
<dbReference type="SUPFAM" id="SSF49464">
    <property type="entry name" value="Carboxypeptidase regulatory domain-like"/>
    <property type="match status" value="1"/>
</dbReference>